<dbReference type="SUPFAM" id="SSF56317">
    <property type="entry name" value="Carbon-nitrogen hydrolase"/>
    <property type="match status" value="1"/>
</dbReference>
<evidence type="ECO:0000256" key="8">
    <source>
        <dbReference type="ARBA" id="ARBA00023315"/>
    </source>
</evidence>
<gene>
    <name evidence="9 11" type="primary">lnt</name>
    <name evidence="11" type="ORF">OS133_03785</name>
    <name evidence="12" type="ORF">OS134_21140</name>
</gene>
<evidence type="ECO:0000256" key="1">
    <source>
        <dbReference type="ARBA" id="ARBA00004651"/>
    </source>
</evidence>
<feature type="transmembrane region" description="Helical" evidence="9">
    <location>
        <begin position="89"/>
        <end position="114"/>
    </location>
</feature>
<name>A0AAW8NM10_9GAMM</name>
<keyword evidence="7 9" id="KW-0472">Membrane</keyword>
<evidence type="ECO:0000256" key="4">
    <source>
        <dbReference type="ARBA" id="ARBA00022679"/>
    </source>
</evidence>
<dbReference type="Proteomes" id="UP001271263">
    <property type="component" value="Unassembled WGS sequence"/>
</dbReference>
<dbReference type="Proteomes" id="UP001259340">
    <property type="component" value="Unassembled WGS sequence"/>
</dbReference>
<dbReference type="InterPro" id="IPR003010">
    <property type="entry name" value="C-N_Hydrolase"/>
</dbReference>
<keyword evidence="6 9" id="KW-1133">Transmembrane helix</keyword>
<dbReference type="EMBL" id="JAPMLD010000020">
    <property type="protein sequence ID" value="MDW4826578.1"/>
    <property type="molecule type" value="Genomic_DNA"/>
</dbReference>
<keyword evidence="3 9" id="KW-1003">Cell membrane</keyword>
<evidence type="ECO:0000256" key="3">
    <source>
        <dbReference type="ARBA" id="ARBA00022475"/>
    </source>
</evidence>
<comment type="catalytic activity">
    <reaction evidence="9">
        <text>N-terminal S-1,2-diacyl-sn-glyceryl-L-cysteinyl-[lipoprotein] + a glycerophospholipid = N-acyl-S-1,2-diacyl-sn-glyceryl-L-cysteinyl-[lipoprotein] + a 2-acyl-sn-glycero-3-phospholipid + H(+)</text>
        <dbReference type="Rhea" id="RHEA:48228"/>
        <dbReference type="Rhea" id="RHEA-COMP:14681"/>
        <dbReference type="Rhea" id="RHEA-COMP:14684"/>
        <dbReference type="ChEBI" id="CHEBI:15378"/>
        <dbReference type="ChEBI" id="CHEBI:136912"/>
        <dbReference type="ChEBI" id="CHEBI:140656"/>
        <dbReference type="ChEBI" id="CHEBI:140657"/>
        <dbReference type="ChEBI" id="CHEBI:140660"/>
        <dbReference type="EC" id="2.3.1.269"/>
    </reaction>
</comment>
<feature type="transmembrane region" description="Helical" evidence="9">
    <location>
        <begin position="165"/>
        <end position="189"/>
    </location>
</feature>
<feature type="transmembrane region" description="Helical" evidence="9">
    <location>
        <begin position="196"/>
        <end position="214"/>
    </location>
</feature>
<comment type="caution">
    <text evidence="11">The sequence shown here is derived from an EMBL/GenBank/DDBJ whole genome shotgun (WGS) entry which is preliminary data.</text>
</comment>
<dbReference type="PANTHER" id="PTHR38686">
    <property type="entry name" value="APOLIPOPROTEIN N-ACYLTRANSFERASE"/>
    <property type="match status" value="1"/>
</dbReference>
<dbReference type="CDD" id="cd07571">
    <property type="entry name" value="ALP_N-acyl_transferase"/>
    <property type="match status" value="1"/>
</dbReference>
<dbReference type="EC" id="2.3.1.269" evidence="9"/>
<dbReference type="Pfam" id="PF00795">
    <property type="entry name" value="CN_hydrolase"/>
    <property type="match status" value="1"/>
</dbReference>
<dbReference type="Gene3D" id="3.60.110.10">
    <property type="entry name" value="Carbon-nitrogen hydrolase"/>
    <property type="match status" value="1"/>
</dbReference>
<reference evidence="11" key="2">
    <citation type="submission" date="2022-11" db="EMBL/GenBank/DDBJ databases">
        <title>Prophages regulate Shewanella fidelis motility and biofilm formation: implications for gut colonization dynamics in Ciona robusta.</title>
        <authorList>
            <person name="Natarajan O."/>
            <person name="Gibboney S.L."/>
            <person name="Young M.N."/>
            <person name="Lim S.J."/>
            <person name="Pluta N."/>
            <person name="Atkinson C.G.F."/>
            <person name="Leigh B.A."/>
            <person name="Liberti A."/>
            <person name="Kees E."/>
            <person name="Breitbart M."/>
            <person name="Gralnick J."/>
            <person name="Dishaw L.J."/>
        </authorList>
    </citation>
    <scope>NUCLEOTIDE SEQUENCE</scope>
    <source>
        <strain evidence="11">3313</strain>
    </source>
</reference>
<dbReference type="RefSeq" id="WP_310654057.1">
    <property type="nucleotide sequence ID" value="NZ_JAPMLA010000016.1"/>
</dbReference>
<comment type="function">
    <text evidence="9">Catalyzes the phospholipid dependent N-acylation of the N-terminal cysteine of apolipoprotein, the last step in lipoprotein maturation.</text>
</comment>
<evidence type="ECO:0000256" key="9">
    <source>
        <dbReference type="HAMAP-Rule" id="MF_01148"/>
    </source>
</evidence>
<dbReference type="AlphaFoldDB" id="A0AAW8NM10"/>
<dbReference type="GO" id="GO:0016410">
    <property type="term" value="F:N-acyltransferase activity"/>
    <property type="evidence" value="ECO:0007669"/>
    <property type="project" value="UniProtKB-UniRule"/>
</dbReference>
<dbReference type="Pfam" id="PF20154">
    <property type="entry name" value="LNT_N"/>
    <property type="match status" value="1"/>
</dbReference>
<sequence>MLNKLRALAHHPRSKMVLAYLAGATTALSFAPYSIWPLYLVAMAFVVHQSADLTAKQAFRYWLSFGFGCFSVGISWVHVSMDVYGGMPLIASMALMALLALYLALYPALAGYLLQKLTPNTSLLRNLLLFPALWTITEWMRGWILTGFPWLWAGYSQTEGPLRPIASMFGTLGLSFIVAMLAGAIALLAVKRWQSFVIAVPALAALTLIAPMTSQVQPNGETIKVALVQGNIPQSMKWEPDALWPTMLKYMDLSRPQLQDTDLIIWPEAAIPAPEYMVKDFLYNANKVANLNDTAIITGIISNHGDAFYNSLIVLGNYHHKQQSEPDYLGDGNNEFKKHHLLPIGEFVPLESLLRPLAPFFNLPMSSFNRGEFTQANLNAVGHQLSPAICYEIAFPEQLRANMNDNTDLLMTVSNDAWFGTSNGPLQHMEIAQMRSVELGRPLVRATNNGVTAVVDEQGNITKQLPQFEAGVLVSDIKLMKGHTFFTTFGQWPVLILSFIIAGLAVIRNKFCSIQTGRKDSHSLS</sequence>
<dbReference type="EMBL" id="JAPMLE010000001">
    <property type="protein sequence ID" value="MDR8522814.1"/>
    <property type="molecule type" value="Genomic_DNA"/>
</dbReference>
<dbReference type="PANTHER" id="PTHR38686:SF1">
    <property type="entry name" value="APOLIPOPROTEIN N-ACYLTRANSFERASE"/>
    <property type="match status" value="1"/>
</dbReference>
<feature type="domain" description="CN hydrolase" evidence="10">
    <location>
        <begin position="228"/>
        <end position="479"/>
    </location>
</feature>
<evidence type="ECO:0000313" key="11">
    <source>
        <dbReference type="EMBL" id="MDR8522814.1"/>
    </source>
</evidence>
<evidence type="ECO:0000313" key="14">
    <source>
        <dbReference type="Proteomes" id="UP001271263"/>
    </source>
</evidence>
<dbReference type="GO" id="GO:0005886">
    <property type="term" value="C:plasma membrane"/>
    <property type="evidence" value="ECO:0007669"/>
    <property type="project" value="UniProtKB-SubCell"/>
</dbReference>
<evidence type="ECO:0000313" key="13">
    <source>
        <dbReference type="Proteomes" id="UP001259340"/>
    </source>
</evidence>
<keyword evidence="5 9" id="KW-0812">Transmembrane</keyword>
<dbReference type="InterPro" id="IPR004563">
    <property type="entry name" value="Apolipo_AcylTrfase"/>
</dbReference>
<accession>A0AAW8NM10</accession>
<proteinExistence type="inferred from homology"/>
<comment type="similarity">
    <text evidence="2 9">Belongs to the CN hydrolase family. Apolipoprotein N-acyltransferase subfamily.</text>
</comment>
<protein>
    <recommendedName>
        <fullName evidence="9">Apolipoprotein N-acyltransferase</fullName>
        <shortName evidence="9">ALP N-acyltransferase</shortName>
        <ecNumber evidence="9">2.3.1.269</ecNumber>
    </recommendedName>
</protein>
<reference evidence="12 14" key="1">
    <citation type="journal article" date="2022" name="bioRxiv">
        <title>Prophages regulate Shewanella fidelis 3313 motility and biofilm formation: implications for gut colonization dynamics in Ciona robusta.</title>
        <authorList>
            <person name="Natarajan O."/>
            <person name="Gibboney S.L."/>
            <person name="Young M.N."/>
            <person name="Lim S.J."/>
            <person name="Pluta N."/>
            <person name="Atkinson C.G."/>
            <person name="Leigh B.A."/>
            <person name="Liberti A."/>
            <person name="Kees E.D."/>
            <person name="Breitbart M."/>
            <person name="Gralnick J.A."/>
            <person name="Dishaw L.J."/>
        </authorList>
    </citation>
    <scope>NUCLEOTIDE SEQUENCE [LARGE SCALE GENOMIC DNA]</scope>
    <source>
        <strain evidence="12 14">JG4066</strain>
    </source>
</reference>
<dbReference type="HAMAP" id="MF_01148">
    <property type="entry name" value="Lnt"/>
    <property type="match status" value="1"/>
</dbReference>
<keyword evidence="14" id="KW-1185">Reference proteome</keyword>
<dbReference type="InterPro" id="IPR036526">
    <property type="entry name" value="C-N_Hydrolase_sf"/>
</dbReference>
<keyword evidence="8 9" id="KW-0012">Acyltransferase</keyword>
<keyword evidence="4 9" id="KW-0808">Transferase</keyword>
<evidence type="ECO:0000313" key="12">
    <source>
        <dbReference type="EMBL" id="MDW4826578.1"/>
    </source>
</evidence>
<dbReference type="InterPro" id="IPR045378">
    <property type="entry name" value="LNT_N"/>
</dbReference>
<evidence type="ECO:0000256" key="5">
    <source>
        <dbReference type="ARBA" id="ARBA00022692"/>
    </source>
</evidence>
<feature type="transmembrane region" description="Helical" evidence="9">
    <location>
        <begin position="489"/>
        <end position="507"/>
    </location>
</feature>
<feature type="transmembrane region" description="Helical" evidence="9">
    <location>
        <begin position="126"/>
        <end position="145"/>
    </location>
</feature>
<organism evidence="11 13">
    <name type="scientific">Shewanella fidelis</name>
    <dbReference type="NCBI Taxonomy" id="173509"/>
    <lineage>
        <taxon>Bacteria</taxon>
        <taxon>Pseudomonadati</taxon>
        <taxon>Pseudomonadota</taxon>
        <taxon>Gammaproteobacteria</taxon>
        <taxon>Alteromonadales</taxon>
        <taxon>Shewanellaceae</taxon>
        <taxon>Shewanella</taxon>
    </lineage>
</organism>
<dbReference type="GO" id="GO:0042158">
    <property type="term" value="P:lipoprotein biosynthetic process"/>
    <property type="evidence" value="ECO:0007669"/>
    <property type="project" value="UniProtKB-UniRule"/>
</dbReference>
<evidence type="ECO:0000259" key="10">
    <source>
        <dbReference type="PROSITE" id="PS50263"/>
    </source>
</evidence>
<dbReference type="PROSITE" id="PS50263">
    <property type="entry name" value="CN_HYDROLASE"/>
    <property type="match status" value="1"/>
</dbReference>
<comment type="pathway">
    <text evidence="9">Protein modification; lipoprotein biosynthesis (N-acyl transfer).</text>
</comment>
<feature type="transmembrane region" description="Helical" evidence="9">
    <location>
        <begin position="20"/>
        <end position="47"/>
    </location>
</feature>
<feature type="transmembrane region" description="Helical" evidence="9">
    <location>
        <begin position="59"/>
        <end position="77"/>
    </location>
</feature>
<evidence type="ECO:0000256" key="2">
    <source>
        <dbReference type="ARBA" id="ARBA00010065"/>
    </source>
</evidence>
<comment type="subcellular location">
    <subcellularLocation>
        <location evidence="1 9">Cell membrane</location>
        <topology evidence="1 9">Multi-pass membrane protein</topology>
    </subcellularLocation>
</comment>
<evidence type="ECO:0000256" key="6">
    <source>
        <dbReference type="ARBA" id="ARBA00022989"/>
    </source>
</evidence>
<dbReference type="NCBIfam" id="TIGR00546">
    <property type="entry name" value="lnt"/>
    <property type="match status" value="1"/>
</dbReference>
<evidence type="ECO:0000256" key="7">
    <source>
        <dbReference type="ARBA" id="ARBA00023136"/>
    </source>
</evidence>